<dbReference type="PROSITE" id="PS51257">
    <property type="entry name" value="PROKAR_LIPOPROTEIN"/>
    <property type="match status" value="1"/>
</dbReference>
<sequence>MKLSHLTRIALVGVLATGLIALAGCSIKGGTNDQGANSPSPSAQSGDQAPESPQQNDKTGGPQQNDNANKGGNLPADAVENTAMVAYVNGDQVLFVDQETQTPYIPTNIDDAKIIYNGQEIDEGDLVAGNIVKVTGNGVMAESYPGQYPGIYQVEVIEQGSPADAEQYADIVDTVFAAPDQSQVPSGSLDYKTSDAQVSVVLNPYEFEWHWKTEDGQTSTSEVDGFAADGMGEFTENVADARVGGATDAFIAFSVNPTSVEIERTPLAKGSQPKIDPAAEDMDVPCTLGEDGAIALSIEPNYLYEVKATFPQGEAEYAFYTLS</sequence>
<evidence type="ECO:0000256" key="1">
    <source>
        <dbReference type="SAM" id="MobiDB-lite"/>
    </source>
</evidence>
<accession>A0A4S4FZK9</accession>
<feature type="region of interest" description="Disordered" evidence="1">
    <location>
        <begin position="32"/>
        <end position="76"/>
    </location>
</feature>
<protein>
    <submittedName>
        <fullName evidence="2">Uncharacterized protein</fullName>
    </submittedName>
</protein>
<organism evidence="2 3">
    <name type="scientific">Adlercreutzia caecimuris</name>
    <dbReference type="NCBI Taxonomy" id="671266"/>
    <lineage>
        <taxon>Bacteria</taxon>
        <taxon>Bacillati</taxon>
        <taxon>Actinomycetota</taxon>
        <taxon>Coriobacteriia</taxon>
        <taxon>Eggerthellales</taxon>
        <taxon>Eggerthellaceae</taxon>
        <taxon>Adlercreutzia</taxon>
    </lineage>
</organism>
<evidence type="ECO:0000313" key="2">
    <source>
        <dbReference type="EMBL" id="THG36569.1"/>
    </source>
</evidence>
<dbReference type="RefSeq" id="WP_136435412.1">
    <property type="nucleotide sequence ID" value="NZ_SSTJ01000014.1"/>
</dbReference>
<gene>
    <name evidence="2" type="ORF">E5986_09570</name>
</gene>
<name>A0A4S4FZK9_9ACTN</name>
<feature type="compositionally biased region" description="Polar residues" evidence="1">
    <location>
        <begin position="32"/>
        <end position="70"/>
    </location>
</feature>
<dbReference type="EMBL" id="SSTJ01000014">
    <property type="protein sequence ID" value="THG36569.1"/>
    <property type="molecule type" value="Genomic_DNA"/>
</dbReference>
<dbReference type="AlphaFoldDB" id="A0A4S4FZK9"/>
<comment type="caution">
    <text evidence="2">The sequence shown here is derived from an EMBL/GenBank/DDBJ whole genome shotgun (WGS) entry which is preliminary data.</text>
</comment>
<proteinExistence type="predicted"/>
<dbReference type="Proteomes" id="UP000308978">
    <property type="component" value="Unassembled WGS sequence"/>
</dbReference>
<reference evidence="2 3" key="1">
    <citation type="submission" date="2019-04" db="EMBL/GenBank/DDBJ databases">
        <title>Microbes associate with the intestines of laboratory mice.</title>
        <authorList>
            <person name="Navarre W."/>
            <person name="Wong E."/>
            <person name="Huang K.C."/>
            <person name="Tropini C."/>
            <person name="Ng K."/>
            <person name="Yu B."/>
        </authorList>
    </citation>
    <scope>NUCLEOTIDE SEQUENCE [LARGE SCALE GENOMIC DNA]</scope>
    <source>
        <strain evidence="2 3">NM80_B27</strain>
    </source>
</reference>
<evidence type="ECO:0000313" key="3">
    <source>
        <dbReference type="Proteomes" id="UP000308978"/>
    </source>
</evidence>